<evidence type="ECO:0000256" key="1">
    <source>
        <dbReference type="SAM" id="Phobius"/>
    </source>
</evidence>
<keyword evidence="1" id="KW-0472">Membrane</keyword>
<sequence>MMSKKNIIFCFLLLLSIVLVFIYYNKYKVQVRSNEKVIKLYQESYLKIGKENEDIYRNVFLKRNDSLYEKYFYMYYEDSPYEAYLLANSYYLLTKSDSVLKDVELAKEQLDEIYSTK</sequence>
<keyword evidence="1" id="KW-1133">Transmembrane helix</keyword>
<keyword evidence="3" id="KW-1185">Reference proteome</keyword>
<feature type="transmembrane region" description="Helical" evidence="1">
    <location>
        <begin position="6"/>
        <end position="24"/>
    </location>
</feature>
<gene>
    <name evidence="2" type="ORF">NOX80_05030</name>
</gene>
<evidence type="ECO:0008006" key="4">
    <source>
        <dbReference type="Google" id="ProtNLM"/>
    </source>
</evidence>
<organism evidence="2 3">
    <name type="scientific">Flavobacterium cerinum</name>
    <dbReference type="NCBI Taxonomy" id="2502784"/>
    <lineage>
        <taxon>Bacteria</taxon>
        <taxon>Pseudomonadati</taxon>
        <taxon>Bacteroidota</taxon>
        <taxon>Flavobacteriia</taxon>
        <taxon>Flavobacteriales</taxon>
        <taxon>Flavobacteriaceae</taxon>
        <taxon>Flavobacterium</taxon>
    </lineage>
</organism>
<keyword evidence="1" id="KW-0812">Transmembrane</keyword>
<evidence type="ECO:0000313" key="3">
    <source>
        <dbReference type="Proteomes" id="UP001059844"/>
    </source>
</evidence>
<reference evidence="2" key="1">
    <citation type="submission" date="2022-07" db="EMBL/GenBank/DDBJ databases">
        <title>Isolation, identification, and degradation of a PFOSA degrading strain from sewage treatment plant.</title>
        <authorList>
            <person name="Zhang L."/>
            <person name="Huo Y."/>
        </authorList>
    </citation>
    <scope>NUCLEOTIDE SEQUENCE</scope>
    <source>
        <strain evidence="2">C1</strain>
    </source>
</reference>
<dbReference type="RefSeq" id="WP_256552230.1">
    <property type="nucleotide sequence ID" value="NZ_CP101751.1"/>
</dbReference>
<dbReference type="EMBL" id="CP101751">
    <property type="protein sequence ID" value="UUC46565.1"/>
    <property type="molecule type" value="Genomic_DNA"/>
</dbReference>
<protein>
    <recommendedName>
        <fullName evidence="4">DUF4296 domain-containing protein</fullName>
    </recommendedName>
</protein>
<proteinExistence type="predicted"/>
<evidence type="ECO:0000313" key="2">
    <source>
        <dbReference type="EMBL" id="UUC46565.1"/>
    </source>
</evidence>
<accession>A0ABY5IW99</accession>
<dbReference type="Proteomes" id="UP001059844">
    <property type="component" value="Chromosome"/>
</dbReference>
<name>A0ABY5IW99_9FLAO</name>